<evidence type="ECO:0000313" key="3">
    <source>
        <dbReference type="Proteomes" id="UP000276834"/>
    </source>
</evidence>
<dbReference type="AlphaFoldDB" id="A0A3L8SVH7"/>
<sequence>MQEEVLALKEAIDRSGIQAEIGCRKRCQPTVHILQGDTPCPQPILTVHGVALVGEQLCQRPECILFIQVEPLPHIFLHSPSSSSRHPAEVTRPGLAPEAGSLCTHVGTSAGRKTCASLFNQAQISPKDSQQDLEAVQPNTPLLLLNMKAAEAIATSWCEKDATSMMTELAALTFSSKAVRVGSSCSLEKHTRGSVKDMAFKSRHAKQPQSAGPAQNRRQAGAAWRSIHCKSPNLGKNLKAEKMVAGSGKDGDGKWLHQPWGVTTVLLLGRAETVLCTTRAVRTPSCHSPLVKSPLAHPHCPSFTWLLSSTLVLRQVRAQRRQPEYQMAGPKPKKGTEVQSVSKRRGEAQQLLDDEELQVSCGNLFAHLSQRQHLQSIKEVNMGRTTSGATVQSRYQHRAGNCCSSDPNSRQDWKNLRYEYTELKRAHSSPRSFKDATVEPRQVMSEPILELPPPATYNKVVDNACKQICQENTAFGFA</sequence>
<dbReference type="Proteomes" id="UP000276834">
    <property type="component" value="Unassembled WGS sequence"/>
</dbReference>
<organism evidence="2 3">
    <name type="scientific">Chloebia gouldiae</name>
    <name type="common">Gouldian finch</name>
    <name type="synonym">Erythrura gouldiae</name>
    <dbReference type="NCBI Taxonomy" id="44316"/>
    <lineage>
        <taxon>Eukaryota</taxon>
        <taxon>Metazoa</taxon>
        <taxon>Chordata</taxon>
        <taxon>Craniata</taxon>
        <taxon>Vertebrata</taxon>
        <taxon>Euteleostomi</taxon>
        <taxon>Archelosauria</taxon>
        <taxon>Archosauria</taxon>
        <taxon>Dinosauria</taxon>
        <taxon>Saurischia</taxon>
        <taxon>Theropoda</taxon>
        <taxon>Coelurosauria</taxon>
        <taxon>Aves</taxon>
        <taxon>Neognathae</taxon>
        <taxon>Neoaves</taxon>
        <taxon>Telluraves</taxon>
        <taxon>Australaves</taxon>
        <taxon>Passeriformes</taxon>
        <taxon>Passeroidea</taxon>
        <taxon>Passeridae</taxon>
        <taxon>Chloebia</taxon>
    </lineage>
</organism>
<reference evidence="2 3" key="1">
    <citation type="journal article" date="2018" name="Proc. R. Soc. B">
        <title>A non-coding region near Follistatin controls head colour polymorphism in the Gouldian finch.</title>
        <authorList>
            <person name="Toomey M.B."/>
            <person name="Marques C.I."/>
            <person name="Andrade P."/>
            <person name="Araujo P.M."/>
            <person name="Sabatino S."/>
            <person name="Gazda M.A."/>
            <person name="Afonso S."/>
            <person name="Lopes R.J."/>
            <person name="Corbo J.C."/>
            <person name="Carneiro M."/>
        </authorList>
    </citation>
    <scope>NUCLEOTIDE SEQUENCE [LARGE SCALE GENOMIC DNA]</scope>
    <source>
        <strain evidence="2">Red01</strain>
        <tissue evidence="2">Muscle</tissue>
    </source>
</reference>
<accession>A0A3L8SVH7</accession>
<proteinExistence type="predicted"/>
<evidence type="ECO:0000313" key="2">
    <source>
        <dbReference type="EMBL" id="RLW09955.1"/>
    </source>
</evidence>
<protein>
    <submittedName>
        <fullName evidence="2">Uncharacterized protein</fullName>
    </submittedName>
</protein>
<comment type="caution">
    <text evidence="2">The sequence shown here is derived from an EMBL/GenBank/DDBJ whole genome shotgun (WGS) entry which is preliminary data.</text>
</comment>
<keyword evidence="3" id="KW-1185">Reference proteome</keyword>
<name>A0A3L8SVH7_CHLGU</name>
<feature type="region of interest" description="Disordered" evidence="1">
    <location>
        <begin position="196"/>
        <end position="221"/>
    </location>
</feature>
<dbReference type="EMBL" id="QUSF01000004">
    <property type="protein sequence ID" value="RLW09955.1"/>
    <property type="molecule type" value="Genomic_DNA"/>
</dbReference>
<evidence type="ECO:0000256" key="1">
    <source>
        <dbReference type="SAM" id="MobiDB-lite"/>
    </source>
</evidence>
<feature type="compositionally biased region" description="Polar residues" evidence="1">
    <location>
        <begin position="207"/>
        <end position="218"/>
    </location>
</feature>
<gene>
    <name evidence="2" type="ORF">DV515_00002391</name>
</gene>
<feature type="region of interest" description="Disordered" evidence="1">
    <location>
        <begin position="322"/>
        <end position="345"/>
    </location>
</feature>